<evidence type="ECO:0000256" key="2">
    <source>
        <dbReference type="ARBA" id="ARBA00022448"/>
    </source>
</evidence>
<dbReference type="GO" id="GO:0005886">
    <property type="term" value="C:plasma membrane"/>
    <property type="evidence" value="ECO:0007669"/>
    <property type="project" value="UniProtKB-SubCell"/>
</dbReference>
<evidence type="ECO:0000256" key="8">
    <source>
        <dbReference type="ARBA" id="ARBA00039168"/>
    </source>
</evidence>
<dbReference type="InterPro" id="IPR037185">
    <property type="entry name" value="EmrE-like"/>
</dbReference>
<dbReference type="AlphaFoldDB" id="A0A317TAK6"/>
<evidence type="ECO:0000256" key="7">
    <source>
        <dbReference type="ARBA" id="ARBA00038151"/>
    </source>
</evidence>
<evidence type="ECO:0000256" key="4">
    <source>
        <dbReference type="ARBA" id="ARBA00022692"/>
    </source>
</evidence>
<keyword evidence="3" id="KW-1003">Cell membrane</keyword>
<dbReference type="FunFam" id="1.10.3730.20:FF:000001">
    <property type="entry name" value="Quaternary ammonium compound resistance transporter SugE"/>
    <property type="match status" value="1"/>
</dbReference>
<feature type="transmembrane region" description="Helical" evidence="10">
    <location>
        <begin position="57"/>
        <end position="78"/>
    </location>
</feature>
<dbReference type="PANTHER" id="PTHR30561">
    <property type="entry name" value="SMR FAMILY PROTON-DEPENDENT DRUG EFFLUX TRANSPORTER SUGE"/>
    <property type="match status" value="1"/>
</dbReference>
<keyword evidence="5 10" id="KW-1133">Transmembrane helix</keyword>
<evidence type="ECO:0000256" key="6">
    <source>
        <dbReference type="ARBA" id="ARBA00023136"/>
    </source>
</evidence>
<dbReference type="GO" id="GO:0022857">
    <property type="term" value="F:transmembrane transporter activity"/>
    <property type="evidence" value="ECO:0007669"/>
    <property type="project" value="InterPro"/>
</dbReference>
<evidence type="ECO:0000256" key="9">
    <source>
        <dbReference type="RuleBase" id="RU003942"/>
    </source>
</evidence>
<dbReference type="Gene3D" id="1.10.3730.20">
    <property type="match status" value="1"/>
</dbReference>
<proteinExistence type="inferred from homology"/>
<dbReference type="GO" id="GO:1990961">
    <property type="term" value="P:xenobiotic detoxification by transmembrane export across the plasma membrane"/>
    <property type="evidence" value="ECO:0007669"/>
    <property type="project" value="UniProtKB-ARBA"/>
</dbReference>
<evidence type="ECO:0000313" key="12">
    <source>
        <dbReference type="Proteomes" id="UP000246278"/>
    </source>
</evidence>
<comment type="caution">
    <text evidence="11">The sequence shown here is derived from an EMBL/GenBank/DDBJ whole genome shotgun (WGS) entry which is preliminary data.</text>
</comment>
<dbReference type="SUPFAM" id="SSF103481">
    <property type="entry name" value="Multidrug resistance efflux transporter EmrE"/>
    <property type="match status" value="1"/>
</dbReference>
<dbReference type="OrthoDB" id="21828at2"/>
<accession>A0A317TAK6</accession>
<keyword evidence="2" id="KW-0813">Transport</keyword>
<dbReference type="Pfam" id="PF00893">
    <property type="entry name" value="Multi_Drug_Res"/>
    <property type="match status" value="1"/>
</dbReference>
<evidence type="ECO:0000256" key="10">
    <source>
        <dbReference type="SAM" id="Phobius"/>
    </source>
</evidence>
<evidence type="ECO:0000256" key="5">
    <source>
        <dbReference type="ARBA" id="ARBA00022989"/>
    </source>
</evidence>
<comment type="subcellular location">
    <subcellularLocation>
        <location evidence="1 9">Cell membrane</location>
        <topology evidence="1 9">Multi-pass membrane protein</topology>
    </subcellularLocation>
</comment>
<protein>
    <recommendedName>
        <fullName evidence="8">Guanidinium exporter</fullName>
    </recommendedName>
</protein>
<comment type="similarity">
    <text evidence="7">Belongs to the drug/metabolite transporter (DMT) superfamily. Small multidrug resistance (SMR) (TC 2.A.7.1) family. Gdx/SugE subfamily.</text>
</comment>
<feature type="transmembrane region" description="Helical" evidence="10">
    <location>
        <begin position="33"/>
        <end position="50"/>
    </location>
</feature>
<gene>
    <name evidence="11" type="ORF">CR164_02730</name>
</gene>
<evidence type="ECO:0000313" key="11">
    <source>
        <dbReference type="EMBL" id="PWW82681.1"/>
    </source>
</evidence>
<sequence length="105" mass="11257">MSWMYLIVAGLFECSWAIGLKYTEGFTRLVPTVFTVLAMIISFGFLSLAMKTIPVGTAYAVWTGIGAVGVVVMGMVLFGESHDLARVFFVLLIVTGIVGLKAVSS</sequence>
<evidence type="ECO:0000256" key="1">
    <source>
        <dbReference type="ARBA" id="ARBA00004651"/>
    </source>
</evidence>
<keyword evidence="4 9" id="KW-0812">Transmembrane</keyword>
<dbReference type="NCBIfam" id="NF008512">
    <property type="entry name" value="PRK11431.1"/>
    <property type="match status" value="1"/>
</dbReference>
<keyword evidence="12" id="KW-1185">Reference proteome</keyword>
<name>A0A317TAK6_9CHLB</name>
<feature type="transmembrane region" description="Helical" evidence="10">
    <location>
        <begin position="84"/>
        <end position="103"/>
    </location>
</feature>
<dbReference type="InterPro" id="IPR045324">
    <property type="entry name" value="Small_multidrug_res"/>
</dbReference>
<reference evidence="12" key="1">
    <citation type="submission" date="2017-10" db="EMBL/GenBank/DDBJ databases">
        <authorList>
            <person name="Gaisin V.A."/>
            <person name="Rysina M.S."/>
            <person name="Grouzdev D.S."/>
        </authorList>
    </citation>
    <scope>NUCLEOTIDE SEQUENCE [LARGE SCALE GENOMIC DNA]</scope>
    <source>
        <strain evidence="12">V1</strain>
    </source>
</reference>
<organism evidence="11 12">
    <name type="scientific">Prosthecochloris marina</name>
    <dbReference type="NCBI Taxonomy" id="2017681"/>
    <lineage>
        <taxon>Bacteria</taxon>
        <taxon>Pseudomonadati</taxon>
        <taxon>Chlorobiota</taxon>
        <taxon>Chlorobiia</taxon>
        <taxon>Chlorobiales</taxon>
        <taxon>Chlorobiaceae</taxon>
        <taxon>Prosthecochloris</taxon>
    </lineage>
</organism>
<dbReference type="RefSeq" id="WP_110022397.1">
    <property type="nucleotide sequence ID" value="NZ_PDNZ01000002.1"/>
</dbReference>
<dbReference type="EMBL" id="PDNZ01000002">
    <property type="protein sequence ID" value="PWW82681.1"/>
    <property type="molecule type" value="Genomic_DNA"/>
</dbReference>
<dbReference type="PANTHER" id="PTHR30561:SF0">
    <property type="entry name" value="GUANIDINIUM EXPORTER"/>
    <property type="match status" value="1"/>
</dbReference>
<dbReference type="Proteomes" id="UP000246278">
    <property type="component" value="Unassembled WGS sequence"/>
</dbReference>
<dbReference type="InterPro" id="IPR000390">
    <property type="entry name" value="Small_drug/metabolite_transptr"/>
</dbReference>
<evidence type="ECO:0000256" key="3">
    <source>
        <dbReference type="ARBA" id="ARBA00022475"/>
    </source>
</evidence>
<keyword evidence="6 10" id="KW-0472">Membrane</keyword>